<dbReference type="Proteomes" id="UP001529510">
    <property type="component" value="Unassembled WGS sequence"/>
</dbReference>
<organism evidence="1 2">
    <name type="scientific">Cirrhinus mrigala</name>
    <name type="common">Mrigala</name>
    <dbReference type="NCBI Taxonomy" id="683832"/>
    <lineage>
        <taxon>Eukaryota</taxon>
        <taxon>Metazoa</taxon>
        <taxon>Chordata</taxon>
        <taxon>Craniata</taxon>
        <taxon>Vertebrata</taxon>
        <taxon>Euteleostomi</taxon>
        <taxon>Actinopterygii</taxon>
        <taxon>Neopterygii</taxon>
        <taxon>Teleostei</taxon>
        <taxon>Ostariophysi</taxon>
        <taxon>Cypriniformes</taxon>
        <taxon>Cyprinidae</taxon>
        <taxon>Labeoninae</taxon>
        <taxon>Labeonini</taxon>
        <taxon>Cirrhinus</taxon>
    </lineage>
</organism>
<reference evidence="1 2" key="1">
    <citation type="submission" date="2024-05" db="EMBL/GenBank/DDBJ databases">
        <title>Genome sequencing and assembly of Indian major carp, Cirrhinus mrigala (Hamilton, 1822).</title>
        <authorList>
            <person name="Mohindra V."/>
            <person name="Chowdhury L.M."/>
            <person name="Lal K."/>
            <person name="Jena J.K."/>
        </authorList>
    </citation>
    <scope>NUCLEOTIDE SEQUENCE [LARGE SCALE GENOMIC DNA]</scope>
    <source>
        <strain evidence="1">CM1030</strain>
        <tissue evidence="1">Blood</tissue>
    </source>
</reference>
<gene>
    <name evidence="1" type="ORF">M9458_007470</name>
</gene>
<comment type="caution">
    <text evidence="1">The sequence shown here is derived from an EMBL/GenBank/DDBJ whole genome shotgun (WGS) entry which is preliminary data.</text>
</comment>
<name>A0ABD0RK73_CIRMR</name>
<sequence length="78" mass="8757">PNPKRSPKKAIITGEQPAWGIDNPPDLQSLWIKGIVTVVLEGRMRPLRKRALLGKQTYRLLGSSHCCGSVKVEKRLLR</sequence>
<protein>
    <submittedName>
        <fullName evidence="1">Uncharacterized protein</fullName>
    </submittedName>
</protein>
<dbReference type="EMBL" id="JAMKFB020000003">
    <property type="protein sequence ID" value="KAL0198930.1"/>
    <property type="molecule type" value="Genomic_DNA"/>
</dbReference>
<feature type="non-terminal residue" evidence="1">
    <location>
        <position position="1"/>
    </location>
</feature>
<dbReference type="AlphaFoldDB" id="A0ABD0RK73"/>
<keyword evidence="2" id="KW-1185">Reference proteome</keyword>
<evidence type="ECO:0000313" key="1">
    <source>
        <dbReference type="EMBL" id="KAL0198930.1"/>
    </source>
</evidence>
<proteinExistence type="predicted"/>
<evidence type="ECO:0000313" key="2">
    <source>
        <dbReference type="Proteomes" id="UP001529510"/>
    </source>
</evidence>
<accession>A0ABD0RK73</accession>
<feature type="non-terminal residue" evidence="1">
    <location>
        <position position="78"/>
    </location>
</feature>